<proteinExistence type="inferred from homology"/>
<dbReference type="EMBL" id="JAUSUZ010000001">
    <property type="protein sequence ID" value="MDQ0365716.1"/>
    <property type="molecule type" value="Genomic_DNA"/>
</dbReference>
<dbReference type="GO" id="GO:0005275">
    <property type="term" value="F:amine transmembrane transporter activity"/>
    <property type="evidence" value="ECO:0007669"/>
    <property type="project" value="TreeGrafter"/>
</dbReference>
<gene>
    <name evidence="10" type="ORF">J2S42_002385</name>
</gene>
<dbReference type="AlphaFoldDB" id="A0AAE4AXG3"/>
<evidence type="ECO:0000256" key="5">
    <source>
        <dbReference type="ARBA" id="ARBA00022989"/>
    </source>
</evidence>
<dbReference type="InterPro" id="IPR035906">
    <property type="entry name" value="MetI-like_sf"/>
</dbReference>
<keyword evidence="6 7" id="KW-0472">Membrane</keyword>
<feature type="transmembrane region" description="Helical" evidence="7">
    <location>
        <begin position="115"/>
        <end position="133"/>
    </location>
</feature>
<feature type="transmembrane region" description="Helical" evidence="7">
    <location>
        <begin position="182"/>
        <end position="209"/>
    </location>
</feature>
<dbReference type="SUPFAM" id="SSF161098">
    <property type="entry name" value="MetI-like"/>
    <property type="match status" value="2"/>
</dbReference>
<feature type="transmembrane region" description="Helical" evidence="7">
    <location>
        <begin position="533"/>
        <end position="559"/>
    </location>
</feature>
<dbReference type="FunFam" id="1.10.3720.10:FF:000001">
    <property type="entry name" value="Glycine betaine ABC transporter, permease"/>
    <property type="match status" value="1"/>
</dbReference>
<dbReference type="RefSeq" id="WP_307238502.1">
    <property type="nucleotide sequence ID" value="NZ_JAUSUZ010000001.1"/>
</dbReference>
<evidence type="ECO:0000256" key="6">
    <source>
        <dbReference type="ARBA" id="ARBA00023136"/>
    </source>
</evidence>
<feature type="region of interest" description="Disordered" evidence="8">
    <location>
        <begin position="319"/>
        <end position="359"/>
    </location>
</feature>
<dbReference type="GO" id="GO:0043190">
    <property type="term" value="C:ATP-binding cassette (ABC) transporter complex"/>
    <property type="evidence" value="ECO:0007669"/>
    <property type="project" value="TreeGrafter"/>
</dbReference>
<dbReference type="CDD" id="cd06261">
    <property type="entry name" value="TM_PBP2"/>
    <property type="match status" value="2"/>
</dbReference>
<evidence type="ECO:0000256" key="8">
    <source>
        <dbReference type="SAM" id="MobiDB-lite"/>
    </source>
</evidence>
<evidence type="ECO:0000256" key="3">
    <source>
        <dbReference type="ARBA" id="ARBA00022475"/>
    </source>
</evidence>
<dbReference type="InterPro" id="IPR000515">
    <property type="entry name" value="MetI-like"/>
</dbReference>
<dbReference type="GO" id="GO:0015226">
    <property type="term" value="F:carnitine transmembrane transporter activity"/>
    <property type="evidence" value="ECO:0007669"/>
    <property type="project" value="TreeGrafter"/>
</dbReference>
<reference evidence="10 11" key="1">
    <citation type="submission" date="2023-07" db="EMBL/GenBank/DDBJ databases">
        <title>Sequencing the genomes of 1000 actinobacteria strains.</title>
        <authorList>
            <person name="Klenk H.-P."/>
        </authorList>
    </citation>
    <scope>NUCLEOTIDE SEQUENCE [LARGE SCALE GENOMIC DNA]</scope>
    <source>
        <strain evidence="10 11">DSM 44709</strain>
    </source>
</reference>
<feature type="transmembrane region" description="Helical" evidence="7">
    <location>
        <begin position="139"/>
        <end position="161"/>
    </location>
</feature>
<dbReference type="PROSITE" id="PS50928">
    <property type="entry name" value="ABC_TM1"/>
    <property type="match status" value="2"/>
</dbReference>
<evidence type="ECO:0000256" key="1">
    <source>
        <dbReference type="ARBA" id="ARBA00004141"/>
    </source>
</evidence>
<evidence type="ECO:0000259" key="9">
    <source>
        <dbReference type="PROSITE" id="PS50928"/>
    </source>
</evidence>
<evidence type="ECO:0000313" key="11">
    <source>
        <dbReference type="Proteomes" id="UP001240236"/>
    </source>
</evidence>
<evidence type="ECO:0000256" key="4">
    <source>
        <dbReference type="ARBA" id="ARBA00022692"/>
    </source>
</evidence>
<organism evidence="10 11">
    <name type="scientific">Catenuloplanes indicus</name>
    <dbReference type="NCBI Taxonomy" id="137267"/>
    <lineage>
        <taxon>Bacteria</taxon>
        <taxon>Bacillati</taxon>
        <taxon>Actinomycetota</taxon>
        <taxon>Actinomycetes</taxon>
        <taxon>Micromonosporales</taxon>
        <taxon>Micromonosporaceae</taxon>
        <taxon>Catenuloplanes</taxon>
    </lineage>
</organism>
<feature type="transmembrane region" description="Helical" evidence="7">
    <location>
        <begin position="253"/>
        <end position="275"/>
    </location>
</feature>
<evidence type="ECO:0000256" key="7">
    <source>
        <dbReference type="RuleBase" id="RU363032"/>
    </source>
</evidence>
<keyword evidence="3" id="KW-1003">Cell membrane</keyword>
<feature type="transmembrane region" description="Helical" evidence="7">
    <location>
        <begin position="446"/>
        <end position="479"/>
    </location>
</feature>
<evidence type="ECO:0000256" key="2">
    <source>
        <dbReference type="ARBA" id="ARBA00022448"/>
    </source>
</evidence>
<protein>
    <submittedName>
        <fullName evidence="10">Glycine betaine/proline transport system permease protein</fullName>
    </submittedName>
</protein>
<sequence length="675" mass="69639">MTAATAALRGGWRPGRGTLVAVLVVVVAGGYLLLRGRATLPHDNDAAAFRMFTDLRDWVDANRDVNPVFLFVVNYLRLGVALLVGSVQALLSGLGWAGLTVTAGALAAVLAGWRIAVLTVAGFLSFGVLGLWAASVDTLALTVSAVLLAVAIGLPLGVLAARSDRVRAVLDPVLDVMQIMPAFAYLAPMTLLFLIGEPASVLATLIYAIPPAIRISALGIRGVSATTVEAATSAGATRRQLLCGVRLPMARRAIVLAVNQTIMMALSMVVITALIDAPGLGQVIIRALERVNVGLAFDAGVAIVVMAIVLDRLTSRAADRADRTTHHPPSGADAARRPPSGAEATGQVPGDAGAGTRWPRLWRRPWPAGVRRRLSWAGAVLAVVVGALVNGGPEFPEAVRWSFAPVVNDVVRWIELTLYPVTDAVKNVLTAGVLNPLQAVLTTSPFWLVLAAVLGLGVVVSGVRAALAGAGALAGIAALGLWQHAMETLATVLLATVLTLLAGVALGVLTAGSDLASRGLRPVLDAAQTMPSFVYLLPAVALFGASRFTAIAASVIYAVPPVARLVERGLRDVPGTVVEAALSAGSTRTQLLWKVRLPVARPALLLAANQGIVMVLAMVVVGGLVGAGALGYDVVAGFAQRSDFGRGFAAGLAIVLLGVLLDRLTQGAGTERKSA</sequence>
<dbReference type="Pfam" id="PF00528">
    <property type="entry name" value="BPD_transp_1"/>
    <property type="match status" value="2"/>
</dbReference>
<feature type="transmembrane region" description="Helical" evidence="7">
    <location>
        <begin position="374"/>
        <end position="392"/>
    </location>
</feature>
<dbReference type="GO" id="GO:0015871">
    <property type="term" value="P:choline transport"/>
    <property type="evidence" value="ECO:0007669"/>
    <property type="project" value="TreeGrafter"/>
</dbReference>
<feature type="domain" description="ABC transmembrane type-1" evidence="9">
    <location>
        <begin position="135"/>
        <end position="314"/>
    </location>
</feature>
<keyword evidence="11" id="KW-1185">Reference proteome</keyword>
<accession>A0AAE4AXG3</accession>
<dbReference type="Gene3D" id="1.10.3720.10">
    <property type="entry name" value="MetI-like"/>
    <property type="match status" value="2"/>
</dbReference>
<keyword evidence="4 7" id="KW-0812">Transmembrane</keyword>
<comment type="similarity">
    <text evidence="7">Belongs to the binding-protein-dependent transport system permease family.</text>
</comment>
<feature type="transmembrane region" description="Helical" evidence="7">
    <location>
        <begin position="295"/>
        <end position="313"/>
    </location>
</feature>
<feature type="transmembrane region" description="Helical" evidence="7">
    <location>
        <begin position="603"/>
        <end position="632"/>
    </location>
</feature>
<evidence type="ECO:0000313" key="10">
    <source>
        <dbReference type="EMBL" id="MDQ0365716.1"/>
    </source>
</evidence>
<feature type="transmembrane region" description="Helical" evidence="7">
    <location>
        <begin position="17"/>
        <end position="34"/>
    </location>
</feature>
<feature type="domain" description="ABC transmembrane type-1" evidence="9">
    <location>
        <begin position="485"/>
        <end position="665"/>
    </location>
</feature>
<dbReference type="GO" id="GO:0031460">
    <property type="term" value="P:glycine betaine transport"/>
    <property type="evidence" value="ECO:0007669"/>
    <property type="project" value="TreeGrafter"/>
</dbReference>
<dbReference type="Proteomes" id="UP001240236">
    <property type="component" value="Unassembled WGS sequence"/>
</dbReference>
<feature type="transmembrane region" description="Helical" evidence="7">
    <location>
        <begin position="644"/>
        <end position="664"/>
    </location>
</feature>
<feature type="transmembrane region" description="Helical" evidence="7">
    <location>
        <begin position="491"/>
        <end position="513"/>
    </location>
</feature>
<dbReference type="PANTHER" id="PTHR47737">
    <property type="entry name" value="GLYCINE BETAINE/PROLINE BETAINE TRANSPORT SYSTEM PERMEASE PROTEIN PROW"/>
    <property type="match status" value="1"/>
</dbReference>
<comment type="caution">
    <text evidence="10">The sequence shown here is derived from an EMBL/GenBank/DDBJ whole genome shotgun (WGS) entry which is preliminary data.</text>
</comment>
<name>A0AAE4AXG3_9ACTN</name>
<keyword evidence="5 7" id="KW-1133">Transmembrane helix</keyword>
<keyword evidence="2 7" id="KW-0813">Transport</keyword>
<dbReference type="PANTHER" id="PTHR47737:SF1">
    <property type="entry name" value="GLYCINE BETAINE_PROLINE BETAINE TRANSPORT SYSTEM PERMEASE PROTEIN PROW"/>
    <property type="match status" value="1"/>
</dbReference>
<comment type="subcellular location">
    <subcellularLocation>
        <location evidence="7">Cell membrane</location>
        <topology evidence="7">Multi-pass membrane protein</topology>
    </subcellularLocation>
    <subcellularLocation>
        <location evidence="1">Membrane</location>
        <topology evidence="1">Multi-pass membrane protein</topology>
    </subcellularLocation>
</comment>